<evidence type="ECO:0000256" key="4">
    <source>
        <dbReference type="ARBA" id="ARBA00023002"/>
    </source>
</evidence>
<comment type="similarity">
    <text evidence="5">Belongs to the zinc-containing alcohol dehydrogenase family.</text>
</comment>
<dbReference type="InterPro" id="IPR050129">
    <property type="entry name" value="Zn_alcohol_dh"/>
</dbReference>
<dbReference type="Pfam" id="PF08240">
    <property type="entry name" value="ADH_N"/>
    <property type="match status" value="1"/>
</dbReference>
<dbReference type="EMBL" id="JBEYBR010000013">
    <property type="protein sequence ID" value="MEU2121629.1"/>
    <property type="molecule type" value="Genomic_DNA"/>
</dbReference>
<dbReference type="Pfam" id="PF00107">
    <property type="entry name" value="ADH_zinc_N"/>
    <property type="match status" value="1"/>
</dbReference>
<dbReference type="Gene3D" id="3.40.50.720">
    <property type="entry name" value="NAD(P)-binding Rossmann-like Domain"/>
    <property type="match status" value="1"/>
</dbReference>
<evidence type="ECO:0000313" key="9">
    <source>
        <dbReference type="Proteomes" id="UP001550535"/>
    </source>
</evidence>
<gene>
    <name evidence="8" type="ORF">ABZ507_07295</name>
</gene>
<keyword evidence="4" id="KW-0560">Oxidoreductase</keyword>
<evidence type="ECO:0000256" key="5">
    <source>
        <dbReference type="RuleBase" id="RU361277"/>
    </source>
</evidence>
<keyword evidence="2 5" id="KW-0479">Metal-binding</keyword>
<feature type="domain" description="Alcohol dehydrogenase-like N-terminal" evidence="7">
    <location>
        <begin position="24"/>
        <end position="140"/>
    </location>
</feature>
<keyword evidence="9" id="KW-1185">Reference proteome</keyword>
<evidence type="ECO:0000259" key="6">
    <source>
        <dbReference type="Pfam" id="PF00107"/>
    </source>
</evidence>
<dbReference type="PANTHER" id="PTHR43401">
    <property type="entry name" value="L-THREONINE 3-DEHYDROGENASE"/>
    <property type="match status" value="1"/>
</dbReference>
<evidence type="ECO:0000259" key="7">
    <source>
        <dbReference type="Pfam" id="PF08240"/>
    </source>
</evidence>
<dbReference type="InterPro" id="IPR002328">
    <property type="entry name" value="ADH_Zn_CS"/>
</dbReference>
<dbReference type="InterPro" id="IPR013154">
    <property type="entry name" value="ADH-like_N"/>
</dbReference>
<feature type="domain" description="Alcohol dehydrogenase-like C-terminal" evidence="6">
    <location>
        <begin position="179"/>
        <end position="284"/>
    </location>
</feature>
<dbReference type="SUPFAM" id="SSF50129">
    <property type="entry name" value="GroES-like"/>
    <property type="match status" value="1"/>
</dbReference>
<organism evidence="8 9">
    <name type="scientific">Nocardia niwae</name>
    <dbReference type="NCBI Taxonomy" id="626084"/>
    <lineage>
        <taxon>Bacteria</taxon>
        <taxon>Bacillati</taxon>
        <taxon>Actinomycetota</taxon>
        <taxon>Actinomycetes</taxon>
        <taxon>Mycobacteriales</taxon>
        <taxon>Nocardiaceae</taxon>
        <taxon>Nocardia</taxon>
    </lineage>
</organism>
<dbReference type="SUPFAM" id="SSF51735">
    <property type="entry name" value="NAD(P)-binding Rossmann-fold domains"/>
    <property type="match status" value="1"/>
</dbReference>
<dbReference type="Gene3D" id="3.90.180.10">
    <property type="entry name" value="Medium-chain alcohol dehydrogenases, catalytic domain"/>
    <property type="match status" value="1"/>
</dbReference>
<keyword evidence="3 5" id="KW-0862">Zinc</keyword>
<sequence length="340" mass="35203">MKAYVIAGPGVGGVVDVDPPRPSAGEVIVEVCMVGICGTDRELFDGSMAYLHDGNARYPLQIGHEWVGRVRGVGAEVDPSWIGRRVTADPILGCGMCDRCAAQHSHVCAARYEIGVRGGWPGALAEQFPVPVAALYPVPDSIDDRAAAMAEPAGIAWRAFEAAGVTAGERLLILGPGTIGLLCAMFARAAGAEVHLLGPADRSLQFARTLGFDGVWTSEDLPRRAWHGVVDASNASSCPGLATELVEPGRRVVLVGLAGTPSYIDSRQVALKDVTLVGILGASAGLRHAIASLADGSVDPLALVSAVSALEDVTDVLSSRPLAGAGPGPKTLIDLKPEIR</sequence>
<dbReference type="InterPro" id="IPR013149">
    <property type="entry name" value="ADH-like_C"/>
</dbReference>
<dbReference type="PROSITE" id="PS00059">
    <property type="entry name" value="ADH_ZINC"/>
    <property type="match status" value="1"/>
</dbReference>
<reference evidence="8 9" key="1">
    <citation type="submission" date="2024-06" db="EMBL/GenBank/DDBJ databases">
        <title>The Natural Products Discovery Center: Release of the First 8490 Sequenced Strains for Exploring Actinobacteria Biosynthetic Diversity.</title>
        <authorList>
            <person name="Kalkreuter E."/>
            <person name="Kautsar S.A."/>
            <person name="Yang D."/>
            <person name="Bader C.D."/>
            <person name="Teijaro C.N."/>
            <person name="Fluegel L."/>
            <person name="Davis C.M."/>
            <person name="Simpson J.R."/>
            <person name="Lauterbach L."/>
            <person name="Steele A.D."/>
            <person name="Gui C."/>
            <person name="Meng S."/>
            <person name="Li G."/>
            <person name="Viehrig K."/>
            <person name="Ye F."/>
            <person name="Su P."/>
            <person name="Kiefer A.F."/>
            <person name="Nichols A."/>
            <person name="Cepeda A.J."/>
            <person name="Yan W."/>
            <person name="Fan B."/>
            <person name="Jiang Y."/>
            <person name="Adhikari A."/>
            <person name="Zheng C.-J."/>
            <person name="Schuster L."/>
            <person name="Cowan T.M."/>
            <person name="Smanski M.J."/>
            <person name="Chevrette M.G."/>
            <person name="De Carvalho L.P.S."/>
            <person name="Shen B."/>
        </authorList>
    </citation>
    <scope>NUCLEOTIDE SEQUENCE [LARGE SCALE GENOMIC DNA]</scope>
    <source>
        <strain evidence="8 9">NPDC019434</strain>
    </source>
</reference>
<dbReference type="InterPro" id="IPR036291">
    <property type="entry name" value="NAD(P)-bd_dom_sf"/>
</dbReference>
<dbReference type="RefSeq" id="WP_063021849.1">
    <property type="nucleotide sequence ID" value="NZ_JBEYBM010000022.1"/>
</dbReference>
<comment type="caution">
    <text evidence="8">The sequence shown here is derived from an EMBL/GenBank/DDBJ whole genome shotgun (WGS) entry which is preliminary data.</text>
</comment>
<dbReference type="Proteomes" id="UP001550535">
    <property type="component" value="Unassembled WGS sequence"/>
</dbReference>
<comment type="cofactor">
    <cofactor evidence="1 5">
        <name>Zn(2+)</name>
        <dbReference type="ChEBI" id="CHEBI:29105"/>
    </cofactor>
</comment>
<proteinExistence type="inferred from homology"/>
<evidence type="ECO:0000256" key="2">
    <source>
        <dbReference type="ARBA" id="ARBA00022723"/>
    </source>
</evidence>
<dbReference type="PANTHER" id="PTHR43401:SF2">
    <property type="entry name" value="L-THREONINE 3-DEHYDROGENASE"/>
    <property type="match status" value="1"/>
</dbReference>
<evidence type="ECO:0000256" key="3">
    <source>
        <dbReference type="ARBA" id="ARBA00022833"/>
    </source>
</evidence>
<name>A0ABV2X6Y6_9NOCA</name>
<protein>
    <submittedName>
        <fullName evidence="8">Alcohol dehydrogenase catalytic domain-containing protein</fullName>
    </submittedName>
</protein>
<evidence type="ECO:0000256" key="1">
    <source>
        <dbReference type="ARBA" id="ARBA00001947"/>
    </source>
</evidence>
<evidence type="ECO:0000313" key="8">
    <source>
        <dbReference type="EMBL" id="MEU2121629.1"/>
    </source>
</evidence>
<accession>A0ABV2X6Y6</accession>
<dbReference type="InterPro" id="IPR011032">
    <property type="entry name" value="GroES-like_sf"/>
</dbReference>